<dbReference type="GO" id="GO:0016020">
    <property type="term" value="C:membrane"/>
    <property type="evidence" value="ECO:0007669"/>
    <property type="project" value="UniProtKB-SubCell"/>
</dbReference>
<evidence type="ECO:0000313" key="8">
    <source>
        <dbReference type="EMBL" id="ALH96562.1"/>
    </source>
</evidence>
<sequence length="299" mass="33391">MQSSQASIAINYALLIFIWATTPLAIVWSVTDVHYMWALVLRFWLALPIAVLLLYILKIKLPFHSKALHSYFAGSMSFIGSQVFTYISTNYLSSGMIALMFGLAPMIAGVIGFVLFKQHLKMTQWIGMLIAIIGLGVISFSGSTQHVQPIGIILMLCSVSIYVLSIYWIKYVNAQLKPMAQATGSILFSVLFTVFMMPFIWQNFPTHLPVGKSLFAIVYAVVMSSLVAMFCYFKLVQSVSATTLSLTTVITPMLAILIGAWLNHEQLTLMILLGALILIFGLLVYFYKDLVAQKLKMKR</sequence>
<comment type="subcellular location">
    <subcellularLocation>
        <location evidence="1">Membrane</location>
        <topology evidence="1">Multi-pass membrane protein</topology>
    </subcellularLocation>
</comment>
<dbReference type="Gene3D" id="1.10.3730.20">
    <property type="match status" value="1"/>
</dbReference>
<evidence type="ECO:0000256" key="1">
    <source>
        <dbReference type="ARBA" id="ARBA00004141"/>
    </source>
</evidence>
<name>A0A0N9VGK7_9GAMM</name>
<keyword evidence="9" id="KW-1185">Reference proteome</keyword>
<dbReference type="AlphaFoldDB" id="A0A0N9VGK7"/>
<feature type="transmembrane region" description="Helical" evidence="6">
    <location>
        <begin position="95"/>
        <end position="116"/>
    </location>
</feature>
<proteinExistence type="inferred from homology"/>
<evidence type="ECO:0000256" key="2">
    <source>
        <dbReference type="ARBA" id="ARBA00007362"/>
    </source>
</evidence>
<feature type="transmembrane region" description="Helical" evidence="6">
    <location>
        <begin position="36"/>
        <end position="56"/>
    </location>
</feature>
<dbReference type="InterPro" id="IPR000620">
    <property type="entry name" value="EamA_dom"/>
</dbReference>
<dbReference type="EMBL" id="CP012808">
    <property type="protein sequence ID" value="ALH96562.1"/>
    <property type="molecule type" value="Genomic_DNA"/>
</dbReference>
<reference evidence="8 9" key="1">
    <citation type="journal article" date="2015" name="Int. J. Syst. Evol. Microbiol.">
        <title>Acinetobacter equi sp. nov. isolated from horse faeces.</title>
        <authorList>
            <person name="Poppel M.T."/>
            <person name="Skiebe E."/>
            <person name="Laue M."/>
            <person name="Bergmann H."/>
            <person name="Ebersberger I."/>
            <person name="Garn T."/>
            <person name="Fruth A."/>
            <person name="Baumgardt S."/>
            <person name="Busse H.J."/>
            <person name="Wilharm G."/>
        </authorList>
    </citation>
    <scope>NUCLEOTIDE SEQUENCE [LARGE SCALE GENOMIC DNA]</scope>
    <source>
        <strain evidence="8 9">114</strain>
    </source>
</reference>
<organism evidence="8 9">
    <name type="scientific">Acinetobacter equi</name>
    <dbReference type="NCBI Taxonomy" id="1324350"/>
    <lineage>
        <taxon>Bacteria</taxon>
        <taxon>Pseudomonadati</taxon>
        <taxon>Pseudomonadota</taxon>
        <taxon>Gammaproteobacteria</taxon>
        <taxon>Moraxellales</taxon>
        <taxon>Moraxellaceae</taxon>
        <taxon>Acinetobacter</taxon>
    </lineage>
</organism>
<evidence type="ECO:0000256" key="4">
    <source>
        <dbReference type="ARBA" id="ARBA00022989"/>
    </source>
</evidence>
<accession>A0A0N9VGK7</accession>
<dbReference type="STRING" id="1324350.AOY20_13970"/>
<dbReference type="PANTHER" id="PTHR32322:SF2">
    <property type="entry name" value="EAMA DOMAIN-CONTAINING PROTEIN"/>
    <property type="match status" value="1"/>
</dbReference>
<feature type="transmembrane region" description="Helical" evidence="6">
    <location>
        <begin position="244"/>
        <end position="262"/>
    </location>
</feature>
<evidence type="ECO:0000256" key="3">
    <source>
        <dbReference type="ARBA" id="ARBA00022692"/>
    </source>
</evidence>
<comment type="similarity">
    <text evidence="2">Belongs to the EamA transporter family.</text>
</comment>
<evidence type="ECO:0000256" key="6">
    <source>
        <dbReference type="SAM" id="Phobius"/>
    </source>
</evidence>
<keyword evidence="3 6" id="KW-0812">Transmembrane</keyword>
<feature type="transmembrane region" description="Helical" evidence="6">
    <location>
        <begin position="150"/>
        <end position="169"/>
    </location>
</feature>
<gene>
    <name evidence="8" type="ORF">AOY20_13970</name>
</gene>
<feature type="transmembrane region" description="Helical" evidence="6">
    <location>
        <begin position="12"/>
        <end position="30"/>
    </location>
</feature>
<evidence type="ECO:0000256" key="5">
    <source>
        <dbReference type="ARBA" id="ARBA00023136"/>
    </source>
</evidence>
<keyword evidence="4 6" id="KW-1133">Transmembrane helix</keyword>
<feature type="transmembrane region" description="Helical" evidence="6">
    <location>
        <begin position="125"/>
        <end position="144"/>
    </location>
</feature>
<dbReference type="Proteomes" id="UP000064939">
    <property type="component" value="Chromosome"/>
</dbReference>
<feature type="transmembrane region" description="Helical" evidence="6">
    <location>
        <begin position="213"/>
        <end position="232"/>
    </location>
</feature>
<dbReference type="SUPFAM" id="SSF103481">
    <property type="entry name" value="Multidrug resistance efflux transporter EmrE"/>
    <property type="match status" value="2"/>
</dbReference>
<feature type="transmembrane region" description="Helical" evidence="6">
    <location>
        <begin position="68"/>
        <end position="89"/>
    </location>
</feature>
<feature type="transmembrane region" description="Helical" evidence="6">
    <location>
        <begin position="268"/>
        <end position="287"/>
    </location>
</feature>
<dbReference type="OrthoDB" id="9776210at2"/>
<feature type="domain" description="EamA" evidence="7">
    <location>
        <begin position="13"/>
        <end position="139"/>
    </location>
</feature>
<dbReference type="PANTHER" id="PTHR32322">
    <property type="entry name" value="INNER MEMBRANE TRANSPORTER"/>
    <property type="match status" value="1"/>
</dbReference>
<feature type="domain" description="EamA" evidence="7">
    <location>
        <begin position="150"/>
        <end position="286"/>
    </location>
</feature>
<dbReference type="InterPro" id="IPR037185">
    <property type="entry name" value="EmrE-like"/>
</dbReference>
<protein>
    <recommendedName>
        <fullName evidence="7">EamA domain-containing protein</fullName>
    </recommendedName>
</protein>
<dbReference type="KEGG" id="aei:AOY20_13970"/>
<keyword evidence="5 6" id="KW-0472">Membrane</keyword>
<evidence type="ECO:0000259" key="7">
    <source>
        <dbReference type="Pfam" id="PF00892"/>
    </source>
</evidence>
<dbReference type="InterPro" id="IPR050638">
    <property type="entry name" value="AA-Vitamin_Transporters"/>
</dbReference>
<feature type="transmembrane region" description="Helical" evidence="6">
    <location>
        <begin position="181"/>
        <end position="201"/>
    </location>
</feature>
<evidence type="ECO:0000313" key="9">
    <source>
        <dbReference type="Proteomes" id="UP000064939"/>
    </source>
</evidence>
<dbReference type="Pfam" id="PF00892">
    <property type="entry name" value="EamA"/>
    <property type="match status" value="2"/>
</dbReference>
<dbReference type="RefSeq" id="WP_054582441.1">
    <property type="nucleotide sequence ID" value="NZ_CP012808.1"/>
</dbReference>